<feature type="compositionally biased region" description="Gly residues" evidence="1">
    <location>
        <begin position="63"/>
        <end position="85"/>
    </location>
</feature>
<evidence type="ECO:0000313" key="2">
    <source>
        <dbReference type="EMBL" id="EDM77744.1"/>
    </source>
</evidence>
<evidence type="ECO:0000313" key="3">
    <source>
        <dbReference type="Proteomes" id="UP000005801"/>
    </source>
</evidence>
<protein>
    <submittedName>
        <fullName evidence="2">Uncharacterized protein</fullName>
    </submittedName>
</protein>
<feature type="compositionally biased region" description="Acidic residues" evidence="1">
    <location>
        <begin position="33"/>
        <end position="55"/>
    </location>
</feature>
<proteinExistence type="predicted"/>
<dbReference type="InterPro" id="IPR008979">
    <property type="entry name" value="Galactose-bd-like_sf"/>
</dbReference>
<organism evidence="2 3">
    <name type="scientific">Plesiocystis pacifica SIR-1</name>
    <dbReference type="NCBI Taxonomy" id="391625"/>
    <lineage>
        <taxon>Bacteria</taxon>
        <taxon>Pseudomonadati</taxon>
        <taxon>Myxococcota</taxon>
        <taxon>Polyangia</taxon>
        <taxon>Nannocystales</taxon>
        <taxon>Nannocystaceae</taxon>
        <taxon>Plesiocystis</taxon>
    </lineage>
</organism>
<dbReference type="AlphaFoldDB" id="A6G8T4"/>
<feature type="compositionally biased region" description="Low complexity" evidence="1">
    <location>
        <begin position="86"/>
        <end position="97"/>
    </location>
</feature>
<dbReference type="Proteomes" id="UP000005801">
    <property type="component" value="Unassembled WGS sequence"/>
</dbReference>
<dbReference type="eggNOG" id="ENOG5031CZZ">
    <property type="taxonomic scope" value="Bacteria"/>
</dbReference>
<comment type="caution">
    <text evidence="2">The sequence shown here is derived from an EMBL/GenBank/DDBJ whole genome shotgun (WGS) entry which is preliminary data.</text>
</comment>
<name>A6G8T4_9BACT</name>
<feature type="region of interest" description="Disordered" evidence="1">
    <location>
        <begin position="1"/>
        <end position="105"/>
    </location>
</feature>
<feature type="compositionally biased region" description="Low complexity" evidence="1">
    <location>
        <begin position="1"/>
        <end position="10"/>
    </location>
</feature>
<accession>A6G8T4</accession>
<evidence type="ECO:0000256" key="1">
    <source>
        <dbReference type="SAM" id="MobiDB-lite"/>
    </source>
</evidence>
<gene>
    <name evidence="2" type="ORF">PPSIR1_38806</name>
</gene>
<keyword evidence="3" id="KW-1185">Reference proteome</keyword>
<dbReference type="EMBL" id="ABCS01000041">
    <property type="protein sequence ID" value="EDM77744.1"/>
    <property type="molecule type" value="Genomic_DNA"/>
</dbReference>
<dbReference type="STRING" id="391625.PPSIR1_38806"/>
<reference evidence="2 3" key="1">
    <citation type="submission" date="2007-06" db="EMBL/GenBank/DDBJ databases">
        <authorList>
            <person name="Shimkets L."/>
            <person name="Ferriera S."/>
            <person name="Johnson J."/>
            <person name="Kravitz S."/>
            <person name="Beeson K."/>
            <person name="Sutton G."/>
            <person name="Rogers Y.-H."/>
            <person name="Friedman R."/>
            <person name="Frazier M."/>
            <person name="Venter J.C."/>
        </authorList>
    </citation>
    <scope>NUCLEOTIDE SEQUENCE [LARGE SCALE GENOMIC DNA]</scope>
    <source>
        <strain evidence="2 3">SIR-1</strain>
    </source>
</reference>
<dbReference type="SUPFAM" id="SSF49785">
    <property type="entry name" value="Galactose-binding domain-like"/>
    <property type="match status" value="1"/>
</dbReference>
<sequence>MSLTALAAAGCAGGGDDPNAFATFNGSSIDGGGNDEADESDMGEESSDSGAEDNGDTTTTTTDGGGTTTTTDGGGTTTTTDGGGTTTTTDGGETTTTTGGGGMITDMIDDFEDGDGALIPNDGRQGYWYTFNDASVGGVQTPPENMVVPAQPGANGSNYALQTTGSGFTAWGAGIGIDLNNIGGMMASKDPYNASGYSGIMVMARGNGQVRVSMPTVATLPVAEGGSCAADCDPHGMVINLSPGWQQFALPFASMSQEGWGTPASWDASTVVSVQFKVNQNVDFDFSVDDLGFY</sequence>